<evidence type="ECO:0000313" key="11">
    <source>
        <dbReference type="EMBL" id="MBB3208218.1"/>
    </source>
</evidence>
<keyword evidence="6 11" id="KW-0347">Helicase</keyword>
<dbReference type="InterPro" id="IPR006483">
    <property type="entry name" value="CRISPR-assoc_Cas3_HD"/>
</dbReference>
<evidence type="ECO:0000256" key="3">
    <source>
        <dbReference type="ARBA" id="ARBA00022723"/>
    </source>
</evidence>
<dbReference type="InterPro" id="IPR038257">
    <property type="entry name" value="CRISPR-assoc_Cas3_HD_sf"/>
</dbReference>
<dbReference type="AlphaFoldDB" id="A0A7W5E110"/>
<dbReference type="NCBIfam" id="TIGR01596">
    <property type="entry name" value="cas3_HD"/>
    <property type="match status" value="1"/>
</dbReference>
<dbReference type="Pfam" id="PF18019">
    <property type="entry name" value="Cas3_HD"/>
    <property type="match status" value="1"/>
</dbReference>
<evidence type="ECO:0000256" key="5">
    <source>
        <dbReference type="ARBA" id="ARBA00022801"/>
    </source>
</evidence>
<keyword evidence="8" id="KW-0051">Antiviral defense</keyword>
<evidence type="ECO:0000256" key="2">
    <source>
        <dbReference type="ARBA" id="ARBA00009046"/>
    </source>
</evidence>
<dbReference type="Proteomes" id="UP000536179">
    <property type="component" value="Unassembled WGS sequence"/>
</dbReference>
<dbReference type="GO" id="GO:0004519">
    <property type="term" value="F:endonuclease activity"/>
    <property type="evidence" value="ECO:0007669"/>
    <property type="project" value="UniProtKB-KW"/>
</dbReference>
<dbReference type="GO" id="GO:0046872">
    <property type="term" value="F:metal ion binding"/>
    <property type="evidence" value="ECO:0007669"/>
    <property type="project" value="UniProtKB-KW"/>
</dbReference>
<keyword evidence="11" id="KW-0255">Endonuclease</keyword>
<dbReference type="EC" id="3.6.4.-" evidence="11"/>
<feature type="domain" description="HD Cas3-type" evidence="10">
    <location>
        <begin position="833"/>
        <end position="1039"/>
    </location>
</feature>
<keyword evidence="3" id="KW-0479">Metal-binding</keyword>
<dbReference type="InterPro" id="IPR054712">
    <property type="entry name" value="Cas3-like_dom"/>
</dbReference>
<dbReference type="SUPFAM" id="SSF52540">
    <property type="entry name" value="P-loop containing nucleoside triphosphate hydrolases"/>
    <property type="match status" value="1"/>
</dbReference>
<reference evidence="11 12" key="1">
    <citation type="submission" date="2020-08" db="EMBL/GenBank/DDBJ databases">
        <title>Genomic Encyclopedia of Type Strains, Phase III (KMG-III): the genomes of soil and plant-associated and newly described type strains.</title>
        <authorList>
            <person name="Whitman W."/>
        </authorList>
    </citation>
    <scope>NUCLEOTIDE SEQUENCE [LARGE SCALE GENOMIC DNA]</scope>
    <source>
        <strain evidence="11 12">CECT 8075</strain>
    </source>
</reference>
<dbReference type="GO" id="GO:0051607">
    <property type="term" value="P:defense response to virus"/>
    <property type="evidence" value="ECO:0007669"/>
    <property type="project" value="UniProtKB-KW"/>
</dbReference>
<evidence type="ECO:0000256" key="9">
    <source>
        <dbReference type="SAM" id="MobiDB-lite"/>
    </source>
</evidence>
<dbReference type="InterPro" id="IPR027417">
    <property type="entry name" value="P-loop_NTPase"/>
</dbReference>
<feature type="region of interest" description="Disordered" evidence="9">
    <location>
        <begin position="1045"/>
        <end position="1064"/>
    </location>
</feature>
<dbReference type="EC" id="3.1.-.-" evidence="11"/>
<evidence type="ECO:0000259" key="10">
    <source>
        <dbReference type="PROSITE" id="PS51643"/>
    </source>
</evidence>
<dbReference type="Pfam" id="PF22590">
    <property type="entry name" value="Cas3-like_C_2"/>
    <property type="match status" value="1"/>
</dbReference>
<name>A0A7W5E110_9BACT</name>
<keyword evidence="5 11" id="KW-0378">Hydrolase</keyword>
<protein>
    <submittedName>
        <fullName evidence="11">CRISPR-associated endonuclease/helicase Cas3</fullName>
        <ecNumber evidence="11">3.1.-.-</ecNumber>
        <ecNumber evidence="11">3.6.4.-</ecNumber>
    </submittedName>
</protein>
<dbReference type="EMBL" id="JACHXU010000014">
    <property type="protein sequence ID" value="MBB3208218.1"/>
    <property type="molecule type" value="Genomic_DNA"/>
</dbReference>
<gene>
    <name evidence="11" type="ORF">FHS27_004045</name>
</gene>
<keyword evidence="7" id="KW-0067">ATP-binding</keyword>
<accession>A0A7W5E110</accession>
<evidence type="ECO:0000256" key="1">
    <source>
        <dbReference type="ARBA" id="ARBA00006847"/>
    </source>
</evidence>
<proteinExistence type="inferred from homology"/>
<evidence type="ECO:0000256" key="7">
    <source>
        <dbReference type="ARBA" id="ARBA00022840"/>
    </source>
</evidence>
<evidence type="ECO:0000256" key="8">
    <source>
        <dbReference type="ARBA" id="ARBA00023118"/>
    </source>
</evidence>
<keyword evidence="11" id="KW-0540">Nuclease</keyword>
<dbReference type="Gene3D" id="3.40.50.300">
    <property type="entry name" value="P-loop containing nucleotide triphosphate hydrolases"/>
    <property type="match status" value="2"/>
</dbReference>
<keyword evidence="12" id="KW-1185">Reference proteome</keyword>
<dbReference type="GO" id="GO:0004386">
    <property type="term" value="F:helicase activity"/>
    <property type="evidence" value="ECO:0007669"/>
    <property type="project" value="UniProtKB-KW"/>
</dbReference>
<organism evidence="11 12">
    <name type="scientific">Aporhodopirellula rubra</name>
    <dbReference type="NCBI Taxonomy" id="980271"/>
    <lineage>
        <taxon>Bacteria</taxon>
        <taxon>Pseudomonadati</taxon>
        <taxon>Planctomycetota</taxon>
        <taxon>Planctomycetia</taxon>
        <taxon>Pirellulales</taxon>
        <taxon>Pirellulaceae</taxon>
        <taxon>Aporhodopirellula</taxon>
    </lineage>
</organism>
<keyword evidence="4" id="KW-0547">Nucleotide-binding</keyword>
<dbReference type="Gene3D" id="1.10.3210.30">
    <property type="match status" value="1"/>
</dbReference>
<dbReference type="GO" id="GO:0005524">
    <property type="term" value="F:ATP binding"/>
    <property type="evidence" value="ECO:0007669"/>
    <property type="project" value="UniProtKB-KW"/>
</dbReference>
<dbReference type="PROSITE" id="PS51643">
    <property type="entry name" value="HD_CAS3"/>
    <property type="match status" value="1"/>
</dbReference>
<sequence length="1064" mass="117532">MNELTFSDFNDYFGALYHDHEGTPFAPMKWQTRLAAAACEGQWPTHISVPTGAGKTSAIEIAVFALAVQATLSPDKRTAPMRTFLVVDRRTVVSEAFLRAKRLRDRLYTATDGILKTVAERLCYYSPDSIHCAPLRVVELRGGIFRDPAWFQSLTQPMIVTSTVDQVGSRLLFRGYGVSRSARPIQATAVAHDSLVILDEAHISKPFSQTLTAVRNYQAKQWSEIPLSLPMNVVQMTATPPDAPGAVRLEISEKELADKTTRMGHLVNTSKLTTLDVATKAKGTQATSQLAKVLVEKATNEVFSEDSKALAIGIMCNMVDTAKRTVEGLLKDKRISRQQVHLVIGAMRPIDRDHQAKVIGDKIATGVERHPTDEPIFVVATQCIEVGADYDFDVLITEAAPVDALTQRFGRLNRGGRSITATAHVVMREDRIKADKLLESDEKAFKYQDPIYGNAMSFAWNWLQSIAVDQKIDFGISAFKQHVSRLDSDQRNRMSTSSEDAPVLLPAHLDLLCQTSTDPWPSPDVSYWLHGPQRNEPDVQVCWRADLDSVVTSAGGAAMLSVPRLGSPKAQNDRVHAISVCPPSSPECLSVSMRRLFAWLGSLISTKKLENDQSADIPSIADEAKVSRDAIPVPLRPVAWRGPSDSVVVQRLSEIKPGDTLVFPVTAGGWNELGYIPSTGEDGDHAELGRSVRQQLLDAALSDESQVKMDRDDFDLLAKIDIGSSAFAQSRDQACVRLHPNLLNDAALTSLYSDQMKKGSEFHITRGELHELICQLPIGVAASFENVRPSQLRCEVYGSVPRLAVTALAASTASTSFPPGLTDDGDDSLSQIHAGKPIELKAHLNRVARMAQWNATIFPASAFEKTIVRSAEVHDWGKADPRFQAMLIGGDLLAAHWEDRLYAKSASLISGARARKRLHDQSKLPRHFRHELLSVAIVEHNMTEVSEVEDAELLLHLVASHHGHARPWAPVCEDTSPQLVSLHRIGLSDVEIDEQTRSEVAYHRVDSPIVDRFWRLTRKYGWWGLACLETSLRLADQQVSQMESWIQSNDSHQRTPAEPTGVTR</sequence>
<dbReference type="NCBIfam" id="TIGR02621">
    <property type="entry name" value="cas3_GSU0051"/>
    <property type="match status" value="1"/>
</dbReference>
<comment type="similarity">
    <text evidence="2">In the central section; belongs to the CRISPR-associated helicase Cas3 family.</text>
</comment>
<evidence type="ECO:0000256" key="6">
    <source>
        <dbReference type="ARBA" id="ARBA00022806"/>
    </source>
</evidence>
<dbReference type="RefSeq" id="WP_184306445.1">
    <property type="nucleotide sequence ID" value="NZ_JACHXU010000014.1"/>
</dbReference>
<evidence type="ECO:0000256" key="4">
    <source>
        <dbReference type="ARBA" id="ARBA00022741"/>
    </source>
</evidence>
<dbReference type="InterPro" id="IPR013444">
    <property type="entry name" value="Helicase_Cas3_CRISPR-ass_Anaes"/>
</dbReference>
<comment type="caution">
    <text evidence="11">The sequence shown here is derived from an EMBL/GenBank/DDBJ whole genome shotgun (WGS) entry which is preliminary data.</text>
</comment>
<evidence type="ECO:0000313" key="12">
    <source>
        <dbReference type="Proteomes" id="UP000536179"/>
    </source>
</evidence>
<comment type="similarity">
    <text evidence="1">In the N-terminal section; belongs to the CRISPR-associated nuclease Cas3-HD family.</text>
</comment>
<dbReference type="GO" id="GO:0016787">
    <property type="term" value="F:hydrolase activity"/>
    <property type="evidence" value="ECO:0007669"/>
    <property type="project" value="UniProtKB-KW"/>
</dbReference>